<reference evidence="13 14" key="1">
    <citation type="journal article" date="2016" name="Nat. Commun.">
        <title>Ectomycorrhizal ecology is imprinted in the genome of the dominant symbiotic fungus Cenococcum geophilum.</title>
        <authorList>
            <consortium name="DOE Joint Genome Institute"/>
            <person name="Peter M."/>
            <person name="Kohler A."/>
            <person name="Ohm R.A."/>
            <person name="Kuo A."/>
            <person name="Krutzmann J."/>
            <person name="Morin E."/>
            <person name="Arend M."/>
            <person name="Barry K.W."/>
            <person name="Binder M."/>
            <person name="Choi C."/>
            <person name="Clum A."/>
            <person name="Copeland A."/>
            <person name="Grisel N."/>
            <person name="Haridas S."/>
            <person name="Kipfer T."/>
            <person name="LaButti K."/>
            <person name="Lindquist E."/>
            <person name="Lipzen A."/>
            <person name="Maire R."/>
            <person name="Meier B."/>
            <person name="Mihaltcheva S."/>
            <person name="Molinier V."/>
            <person name="Murat C."/>
            <person name="Poggeler S."/>
            <person name="Quandt C.A."/>
            <person name="Sperisen C."/>
            <person name="Tritt A."/>
            <person name="Tisserant E."/>
            <person name="Crous P.W."/>
            <person name="Henrissat B."/>
            <person name="Nehls U."/>
            <person name="Egli S."/>
            <person name="Spatafora J.W."/>
            <person name="Grigoriev I.V."/>
            <person name="Martin F.M."/>
        </authorList>
    </citation>
    <scope>NUCLEOTIDE SEQUENCE [LARGE SCALE GENOMIC DNA]</scope>
    <source>
        <strain evidence="13 14">CBS 207.34</strain>
    </source>
</reference>
<comment type="cofactor">
    <cofactor evidence="1 12">
        <name>heme</name>
        <dbReference type="ChEBI" id="CHEBI:30413"/>
    </cofactor>
</comment>
<dbReference type="Proteomes" id="UP000250140">
    <property type="component" value="Unassembled WGS sequence"/>
</dbReference>
<sequence length="406" mass="45874">GPNEITIFHPAAIELLDGAKNKNIKDAWYDVLQPRTSTIFTRDEEEHKNRRQVWSHAISTKSLSEYTPRLLGLVEALAHCIGKYGSNPVKVNDVMSWFSFDAMGEFAFSEDFGMMKSSKWNPVVERQQRALAPLAPLNDTIWLVRVTFSFVPFLGKVKDWMEMVNFCDERMEKRMKSNVDKLDMASWFIDEFQGLSSKRSLQSRKNLLSGNTISVIVAGSDTTRATLISTWYFLAKYPEHAGKILSELRNVDETDANALALLPHLNGVINETLCLVPPQMTGGGRITGRDGLWAGDTWIPGGTKVTAPKYVISRLSAVFEQPDKFIPERWYSRPELIHDKRAFGPFTVGNCQCVGKNLALVELRLATAIILKRYKVRFAPNHDPDSLVRNLKDQVTAQPGDCWCIF</sequence>
<dbReference type="GO" id="GO:0004497">
    <property type="term" value="F:monooxygenase activity"/>
    <property type="evidence" value="ECO:0007669"/>
    <property type="project" value="UniProtKB-KW"/>
</dbReference>
<protein>
    <submittedName>
        <fullName evidence="13">Putative cytochrome P450</fullName>
    </submittedName>
</protein>
<keyword evidence="14" id="KW-1185">Reference proteome</keyword>
<evidence type="ECO:0000256" key="11">
    <source>
        <dbReference type="ARBA" id="ARBA00023136"/>
    </source>
</evidence>
<dbReference type="GO" id="GO:0016020">
    <property type="term" value="C:membrane"/>
    <property type="evidence" value="ECO:0007669"/>
    <property type="project" value="UniProtKB-SubCell"/>
</dbReference>
<organism evidence="13 14">
    <name type="scientific">Glonium stellatum</name>
    <dbReference type="NCBI Taxonomy" id="574774"/>
    <lineage>
        <taxon>Eukaryota</taxon>
        <taxon>Fungi</taxon>
        <taxon>Dikarya</taxon>
        <taxon>Ascomycota</taxon>
        <taxon>Pezizomycotina</taxon>
        <taxon>Dothideomycetes</taxon>
        <taxon>Pleosporomycetidae</taxon>
        <taxon>Gloniales</taxon>
        <taxon>Gloniaceae</taxon>
        <taxon>Glonium</taxon>
    </lineage>
</organism>
<dbReference type="AlphaFoldDB" id="A0A8E2JTN5"/>
<dbReference type="OrthoDB" id="6692864at2759"/>
<dbReference type="CDD" id="cd11061">
    <property type="entry name" value="CYP67-like"/>
    <property type="match status" value="1"/>
</dbReference>
<dbReference type="PRINTS" id="PR00385">
    <property type="entry name" value="P450"/>
</dbReference>
<feature type="non-terminal residue" evidence="13">
    <location>
        <position position="406"/>
    </location>
</feature>
<dbReference type="EMBL" id="KV749601">
    <property type="protein sequence ID" value="OCL08734.1"/>
    <property type="molecule type" value="Genomic_DNA"/>
</dbReference>
<evidence type="ECO:0000256" key="2">
    <source>
        <dbReference type="ARBA" id="ARBA00004370"/>
    </source>
</evidence>
<dbReference type="InterPro" id="IPR050121">
    <property type="entry name" value="Cytochrome_P450_monoxygenase"/>
</dbReference>
<proteinExistence type="inferred from homology"/>
<evidence type="ECO:0000313" key="13">
    <source>
        <dbReference type="EMBL" id="OCL08734.1"/>
    </source>
</evidence>
<dbReference type="Pfam" id="PF00067">
    <property type="entry name" value="p450"/>
    <property type="match status" value="1"/>
</dbReference>
<evidence type="ECO:0000256" key="10">
    <source>
        <dbReference type="ARBA" id="ARBA00023033"/>
    </source>
</evidence>
<dbReference type="PANTHER" id="PTHR24305:SF112">
    <property type="entry name" value="L-ORNITHINE-N5-MONOOXYGENASE (EUROFUNG)"/>
    <property type="match status" value="1"/>
</dbReference>
<evidence type="ECO:0000256" key="4">
    <source>
        <dbReference type="ARBA" id="ARBA00022617"/>
    </source>
</evidence>
<dbReference type="Gene3D" id="1.10.630.10">
    <property type="entry name" value="Cytochrome P450"/>
    <property type="match status" value="1"/>
</dbReference>
<evidence type="ECO:0000256" key="3">
    <source>
        <dbReference type="ARBA" id="ARBA00010617"/>
    </source>
</evidence>
<evidence type="ECO:0000256" key="6">
    <source>
        <dbReference type="ARBA" id="ARBA00022723"/>
    </source>
</evidence>
<dbReference type="GO" id="GO:0020037">
    <property type="term" value="F:heme binding"/>
    <property type="evidence" value="ECO:0007669"/>
    <property type="project" value="InterPro"/>
</dbReference>
<keyword evidence="8" id="KW-0560">Oxidoreductase</keyword>
<feature type="non-terminal residue" evidence="13">
    <location>
        <position position="1"/>
    </location>
</feature>
<dbReference type="InterPro" id="IPR036396">
    <property type="entry name" value="Cyt_P450_sf"/>
</dbReference>
<evidence type="ECO:0000256" key="12">
    <source>
        <dbReference type="PIRSR" id="PIRSR602401-1"/>
    </source>
</evidence>
<name>A0A8E2JTN5_9PEZI</name>
<gene>
    <name evidence="13" type="ORF">AOQ84DRAFT_406088</name>
</gene>
<keyword evidence="9 12" id="KW-0408">Iron</keyword>
<dbReference type="InterPro" id="IPR002401">
    <property type="entry name" value="Cyt_P450_E_grp-I"/>
</dbReference>
<dbReference type="InterPro" id="IPR001128">
    <property type="entry name" value="Cyt_P450"/>
</dbReference>
<dbReference type="SUPFAM" id="SSF48264">
    <property type="entry name" value="Cytochrome P450"/>
    <property type="match status" value="1"/>
</dbReference>
<accession>A0A8E2JTN5</accession>
<keyword evidence="6 12" id="KW-0479">Metal-binding</keyword>
<evidence type="ECO:0000256" key="5">
    <source>
        <dbReference type="ARBA" id="ARBA00022692"/>
    </source>
</evidence>
<comment type="subcellular location">
    <subcellularLocation>
        <location evidence="2">Membrane</location>
    </subcellularLocation>
</comment>
<keyword evidence="5" id="KW-0812">Transmembrane</keyword>
<evidence type="ECO:0000256" key="9">
    <source>
        <dbReference type="ARBA" id="ARBA00023004"/>
    </source>
</evidence>
<dbReference type="GO" id="GO:0005506">
    <property type="term" value="F:iron ion binding"/>
    <property type="evidence" value="ECO:0007669"/>
    <property type="project" value="InterPro"/>
</dbReference>
<keyword evidence="10" id="KW-0503">Monooxygenase</keyword>
<keyword evidence="7" id="KW-1133">Transmembrane helix</keyword>
<evidence type="ECO:0000313" key="14">
    <source>
        <dbReference type="Proteomes" id="UP000250140"/>
    </source>
</evidence>
<evidence type="ECO:0000256" key="1">
    <source>
        <dbReference type="ARBA" id="ARBA00001971"/>
    </source>
</evidence>
<evidence type="ECO:0000256" key="7">
    <source>
        <dbReference type="ARBA" id="ARBA00022989"/>
    </source>
</evidence>
<keyword evidence="4 12" id="KW-0349">Heme</keyword>
<comment type="similarity">
    <text evidence="3">Belongs to the cytochrome P450 family.</text>
</comment>
<feature type="binding site" description="axial binding residue" evidence="12">
    <location>
        <position position="353"/>
    </location>
    <ligand>
        <name>heme</name>
        <dbReference type="ChEBI" id="CHEBI:30413"/>
    </ligand>
    <ligandPart>
        <name>Fe</name>
        <dbReference type="ChEBI" id="CHEBI:18248"/>
    </ligandPart>
</feature>
<dbReference type="PRINTS" id="PR00463">
    <property type="entry name" value="EP450I"/>
</dbReference>
<evidence type="ECO:0000256" key="8">
    <source>
        <dbReference type="ARBA" id="ARBA00023002"/>
    </source>
</evidence>
<dbReference type="PANTHER" id="PTHR24305">
    <property type="entry name" value="CYTOCHROME P450"/>
    <property type="match status" value="1"/>
</dbReference>
<keyword evidence="11" id="KW-0472">Membrane</keyword>
<dbReference type="GO" id="GO:0016705">
    <property type="term" value="F:oxidoreductase activity, acting on paired donors, with incorporation or reduction of molecular oxygen"/>
    <property type="evidence" value="ECO:0007669"/>
    <property type="project" value="InterPro"/>
</dbReference>